<evidence type="ECO:0000313" key="11">
    <source>
        <dbReference type="EMBL" id="KAB0567737.1"/>
    </source>
</evidence>
<sequence>MNYITSQHLRSIGKSLKIQPGVLDRAVLVHRRISGQHADRAVVFTLAHLAHLTGVHYNFLRMCIQDPGTRSYREFFIKKSTSGQKKNKRPASRPMRRISVPAPLLMLVQRWILHRILHTADGHEASVAFHKDADIKQAAKLHCGCKWLIKLDVQNFFESISEEQVFKVFVRLGYPRLLSLELTRLCTKVIDPEKRVRTRFTRVANYGRGPYEDDAFLDQSLKRRERLGSPILAQRRVLPQGAPTSPLLANLAVFEMDREIMEIATEHDLVYTRYADDIALSTKRDDFTRDEASKIIGKVYACFAKARLVPHPGKACVRTPGALKIVLGLVVNGTQPRLTREYKNKLRLHAHILGTKGIDPSEHAEALGFRSVLSMRRHIFGKLEHAKRIEPHFAAKIGDSLKAVNWLL</sequence>
<accession>A0A643EV90</accession>
<dbReference type="CDD" id="cd03487">
    <property type="entry name" value="RT_Bac_retron_II"/>
    <property type="match status" value="1"/>
</dbReference>
<evidence type="ECO:0000256" key="4">
    <source>
        <dbReference type="ARBA" id="ARBA00022723"/>
    </source>
</evidence>
<keyword evidence="7" id="KW-0051">Antiviral defense</keyword>
<evidence type="ECO:0000256" key="3">
    <source>
        <dbReference type="ARBA" id="ARBA00022695"/>
    </source>
</evidence>
<keyword evidence="5" id="KW-0460">Magnesium</keyword>
<organism evidence="11">
    <name type="scientific">Brucella pituitosa</name>
    <dbReference type="NCBI Taxonomy" id="571256"/>
    <lineage>
        <taxon>Bacteria</taxon>
        <taxon>Pseudomonadati</taxon>
        <taxon>Pseudomonadota</taxon>
        <taxon>Alphaproteobacteria</taxon>
        <taxon>Hyphomicrobiales</taxon>
        <taxon>Brucellaceae</taxon>
        <taxon>Brucella/Ochrobactrum group</taxon>
        <taxon>Brucella</taxon>
    </lineage>
</organism>
<keyword evidence="4" id="KW-0479">Metal-binding</keyword>
<dbReference type="InterPro" id="IPR000123">
    <property type="entry name" value="Reverse_transcriptase_msDNA"/>
</dbReference>
<reference evidence="11" key="1">
    <citation type="submission" date="2019-09" db="EMBL/GenBank/DDBJ databases">
        <title>Draft genome sequences of 48 bacterial type strains from the CCUG.</title>
        <authorList>
            <person name="Tunovic T."/>
            <person name="Pineiro-Iglesias B."/>
            <person name="Unosson C."/>
            <person name="Inganas E."/>
            <person name="Ohlen M."/>
            <person name="Cardew S."/>
            <person name="Jensie-Markopoulos S."/>
            <person name="Salva-Serra F."/>
            <person name="Jaen-Luchoro D."/>
            <person name="Karlsson R."/>
            <person name="Svensson-Stadler L."/>
            <person name="Chun J."/>
            <person name="Moore E."/>
        </authorList>
    </citation>
    <scope>NUCLEOTIDE SEQUENCE</scope>
    <source>
        <strain evidence="11">CCUG 50899</strain>
    </source>
</reference>
<evidence type="ECO:0000256" key="9">
    <source>
        <dbReference type="ARBA" id="ARBA00048173"/>
    </source>
</evidence>
<comment type="similarity">
    <text evidence="8">Belongs to the bacterial reverse transcriptase family.</text>
</comment>
<dbReference type="GO" id="GO:0003723">
    <property type="term" value="F:RNA binding"/>
    <property type="evidence" value="ECO:0007669"/>
    <property type="project" value="InterPro"/>
</dbReference>
<dbReference type="SUPFAM" id="SSF56672">
    <property type="entry name" value="DNA/RNA polymerases"/>
    <property type="match status" value="1"/>
</dbReference>
<dbReference type="PANTHER" id="PTHR34047">
    <property type="entry name" value="NUCLEAR INTRON MATURASE 1, MITOCHONDRIAL-RELATED"/>
    <property type="match status" value="1"/>
</dbReference>
<dbReference type="GO" id="GO:0046872">
    <property type="term" value="F:metal ion binding"/>
    <property type="evidence" value="ECO:0007669"/>
    <property type="project" value="UniProtKB-KW"/>
</dbReference>
<keyword evidence="6 11" id="KW-0695">RNA-directed DNA polymerase</keyword>
<dbReference type="GO" id="GO:0003964">
    <property type="term" value="F:RNA-directed DNA polymerase activity"/>
    <property type="evidence" value="ECO:0007669"/>
    <property type="project" value="UniProtKB-KW"/>
</dbReference>
<dbReference type="PROSITE" id="PS50878">
    <property type="entry name" value="RT_POL"/>
    <property type="match status" value="1"/>
</dbReference>
<dbReference type="EMBL" id="VZPE01000010">
    <property type="protein sequence ID" value="KAB0567737.1"/>
    <property type="molecule type" value="Genomic_DNA"/>
</dbReference>
<evidence type="ECO:0000256" key="1">
    <source>
        <dbReference type="ARBA" id="ARBA00012493"/>
    </source>
</evidence>
<dbReference type="InterPro" id="IPR000477">
    <property type="entry name" value="RT_dom"/>
</dbReference>
<dbReference type="Pfam" id="PF00078">
    <property type="entry name" value="RVT_1"/>
    <property type="match status" value="1"/>
</dbReference>
<dbReference type="InterPro" id="IPR051083">
    <property type="entry name" value="GrpII_Intron_Splice-Mob/Def"/>
</dbReference>
<evidence type="ECO:0000259" key="10">
    <source>
        <dbReference type="PROSITE" id="PS50878"/>
    </source>
</evidence>
<dbReference type="EC" id="2.7.7.49" evidence="1"/>
<dbReference type="AlphaFoldDB" id="A0A643EV90"/>
<evidence type="ECO:0000256" key="5">
    <source>
        <dbReference type="ARBA" id="ARBA00022842"/>
    </source>
</evidence>
<evidence type="ECO:0000256" key="7">
    <source>
        <dbReference type="ARBA" id="ARBA00023118"/>
    </source>
</evidence>
<dbReference type="InterPro" id="IPR043502">
    <property type="entry name" value="DNA/RNA_pol_sf"/>
</dbReference>
<evidence type="ECO:0000256" key="2">
    <source>
        <dbReference type="ARBA" id="ARBA00022679"/>
    </source>
</evidence>
<comment type="caution">
    <text evidence="11">The sequence shown here is derived from an EMBL/GenBank/DDBJ whole genome shotgun (WGS) entry which is preliminary data.</text>
</comment>
<gene>
    <name evidence="11" type="ORF">F7Q93_20290</name>
</gene>
<dbReference type="RefSeq" id="WP_128094629.1">
    <property type="nucleotide sequence ID" value="NZ_JBHEEN010000010.1"/>
</dbReference>
<feature type="domain" description="Reverse transcriptase" evidence="10">
    <location>
        <begin position="58"/>
        <end position="331"/>
    </location>
</feature>
<name>A0A643EV90_9HYPH</name>
<keyword evidence="2" id="KW-0808">Transferase</keyword>
<evidence type="ECO:0000256" key="8">
    <source>
        <dbReference type="ARBA" id="ARBA00034120"/>
    </source>
</evidence>
<protein>
    <recommendedName>
        <fullName evidence="1">RNA-directed DNA polymerase</fullName>
        <ecNumber evidence="1">2.7.7.49</ecNumber>
    </recommendedName>
</protein>
<comment type="catalytic activity">
    <reaction evidence="9">
        <text>DNA(n) + a 2'-deoxyribonucleoside 5'-triphosphate = DNA(n+1) + diphosphate</text>
        <dbReference type="Rhea" id="RHEA:22508"/>
        <dbReference type="Rhea" id="RHEA-COMP:17339"/>
        <dbReference type="Rhea" id="RHEA-COMP:17340"/>
        <dbReference type="ChEBI" id="CHEBI:33019"/>
        <dbReference type="ChEBI" id="CHEBI:61560"/>
        <dbReference type="ChEBI" id="CHEBI:173112"/>
        <dbReference type="EC" id="2.7.7.49"/>
    </reaction>
</comment>
<evidence type="ECO:0000256" key="6">
    <source>
        <dbReference type="ARBA" id="ARBA00022918"/>
    </source>
</evidence>
<dbReference type="GO" id="GO:0051607">
    <property type="term" value="P:defense response to virus"/>
    <property type="evidence" value="ECO:0007669"/>
    <property type="project" value="UniProtKB-KW"/>
</dbReference>
<keyword evidence="3" id="KW-0548">Nucleotidyltransferase</keyword>
<dbReference type="PANTHER" id="PTHR34047:SF7">
    <property type="entry name" value="RNA-DIRECTED DNA POLYMERASE"/>
    <property type="match status" value="1"/>
</dbReference>
<proteinExistence type="inferred from homology"/>